<proteinExistence type="predicted"/>
<reference evidence="2 3" key="1">
    <citation type="submission" date="2020-08" db="EMBL/GenBank/DDBJ databases">
        <title>Description of novel Flavobacterium F-408 isolate.</title>
        <authorList>
            <person name="Saticioglu I.B."/>
            <person name="Duman M."/>
            <person name="Altun S."/>
        </authorList>
    </citation>
    <scope>NUCLEOTIDE SEQUENCE [LARGE SCALE GENOMIC DNA]</scope>
    <source>
        <strain evidence="2 3">F-408</strain>
    </source>
</reference>
<keyword evidence="1" id="KW-0732">Signal</keyword>
<protein>
    <recommendedName>
        <fullName evidence="4">Peptidase S74 domain-containing protein</fullName>
    </recommendedName>
</protein>
<name>A0ABR7IXP2_9FLAO</name>
<feature type="signal peptide" evidence="1">
    <location>
        <begin position="1"/>
        <end position="17"/>
    </location>
</feature>
<gene>
    <name evidence="2" type="ORF">H8R27_06580</name>
</gene>
<sequence>MKKHALFIVFSICTLNAQVGIGTTTPEGALDLNPTIANNYGFVVPRIALTALNAQAPVVNPQTGAIPTGTVVYNTATANTGVAAPPNAIGPGLYFWNGTRWVAFAGSPGGLDWSLLGNGSTNIATDFIGTTDAVDFATRTNNIERMRVLSNGHILMNTTTNDVTTGADNVFEVLATTAGDEAISGYANGTGIGVFGQSTLTGTGVTGRNSGTGNGVLGTITNIAATQGSGVSGLNSSTVTARTGNLSGVQGQSSSQVGNGVSGANFGNGIGIYGQTTGGTLTTTASIAAVYGTLDQAVAGNQDVAGIIGTHSNRTQGTGGYSGPTAAGVNSSLAGVAGSFASKTTVLNTDSYFFGITGQLLVDTSVGGALIPKRTGGVLGENSGTWASLAYKSSAGGAGSMFGLYASTATNGNGAGKMSSPAANNNIGMGINGGFMGGYVQGSQYGLVSKGQDFGMYVDGNTITNKPYIQLIEGNNNRIATYSSTSTSVDVTTRGKGKLNNGEVFITFNEAFKNAVSTSDLSKSMDSEESINITVTPIGESNGLYISRITKDGFFIKENKNGKSNVSFNWVAIGTQKGYENGVTVSDVVLSQNFDSNMKGVMIPDTENQIQNATPIYFDGTKVRFEDVPEGLNKPKNAVITPKILPVTIEDEKIKNNK</sequence>
<evidence type="ECO:0000313" key="2">
    <source>
        <dbReference type="EMBL" id="MBC5834549.1"/>
    </source>
</evidence>
<evidence type="ECO:0000313" key="3">
    <source>
        <dbReference type="Proteomes" id="UP000605990"/>
    </source>
</evidence>
<dbReference type="EMBL" id="JACRUN010000003">
    <property type="protein sequence ID" value="MBC5834549.1"/>
    <property type="molecule type" value="Genomic_DNA"/>
</dbReference>
<dbReference type="RefSeq" id="WP_166126993.1">
    <property type="nucleotide sequence ID" value="NZ_JAANOQ010000004.1"/>
</dbReference>
<evidence type="ECO:0000256" key="1">
    <source>
        <dbReference type="SAM" id="SignalP"/>
    </source>
</evidence>
<organism evidence="2 3">
    <name type="scientific">Flavobacterium bernardetii</name>
    <dbReference type="NCBI Taxonomy" id="2813823"/>
    <lineage>
        <taxon>Bacteria</taxon>
        <taxon>Pseudomonadati</taxon>
        <taxon>Bacteroidota</taxon>
        <taxon>Flavobacteriia</taxon>
        <taxon>Flavobacteriales</taxon>
        <taxon>Flavobacteriaceae</taxon>
        <taxon>Flavobacterium</taxon>
    </lineage>
</organism>
<evidence type="ECO:0008006" key="4">
    <source>
        <dbReference type="Google" id="ProtNLM"/>
    </source>
</evidence>
<comment type="caution">
    <text evidence="2">The sequence shown here is derived from an EMBL/GenBank/DDBJ whole genome shotgun (WGS) entry which is preliminary data.</text>
</comment>
<accession>A0ABR7IXP2</accession>
<feature type="chain" id="PRO_5047091420" description="Peptidase S74 domain-containing protein" evidence="1">
    <location>
        <begin position="18"/>
        <end position="658"/>
    </location>
</feature>
<keyword evidence="3" id="KW-1185">Reference proteome</keyword>
<dbReference type="Proteomes" id="UP000605990">
    <property type="component" value="Unassembled WGS sequence"/>
</dbReference>